<keyword evidence="3" id="KW-1185">Reference proteome</keyword>
<organism evidence="2 3">
    <name type="scientific">Ancylostoma duodenale</name>
    <dbReference type="NCBI Taxonomy" id="51022"/>
    <lineage>
        <taxon>Eukaryota</taxon>
        <taxon>Metazoa</taxon>
        <taxon>Ecdysozoa</taxon>
        <taxon>Nematoda</taxon>
        <taxon>Chromadorea</taxon>
        <taxon>Rhabditida</taxon>
        <taxon>Rhabditina</taxon>
        <taxon>Rhabditomorpha</taxon>
        <taxon>Strongyloidea</taxon>
        <taxon>Ancylostomatidae</taxon>
        <taxon>Ancylostomatinae</taxon>
        <taxon>Ancylostoma</taxon>
    </lineage>
</organism>
<evidence type="ECO:0000259" key="1">
    <source>
        <dbReference type="Pfam" id="PF01705"/>
    </source>
</evidence>
<accession>A0A0C2F4L3</accession>
<sequence length="64" mass="6924">MAKATTTVDPGKVLETLQYKDGTKPKQITWACRRDTEVCCGTDCCPADGHSVSPAIKTIGWIIL</sequence>
<dbReference type="InterPro" id="IPR002619">
    <property type="entry name" value="CX"/>
</dbReference>
<reference evidence="2 3" key="1">
    <citation type="submission" date="2013-12" db="EMBL/GenBank/DDBJ databases">
        <title>Draft genome of the parsitic nematode Ancylostoma duodenale.</title>
        <authorList>
            <person name="Mitreva M."/>
        </authorList>
    </citation>
    <scope>NUCLEOTIDE SEQUENCE [LARGE SCALE GENOMIC DNA]</scope>
    <source>
        <strain evidence="2 3">Zhejiang</strain>
    </source>
</reference>
<dbReference type="OrthoDB" id="5871812at2759"/>
<proteinExistence type="predicted"/>
<dbReference type="AlphaFoldDB" id="A0A0C2F4L3"/>
<evidence type="ECO:0000313" key="2">
    <source>
        <dbReference type="EMBL" id="KIH43450.1"/>
    </source>
</evidence>
<dbReference type="Pfam" id="PF01705">
    <property type="entry name" value="CX"/>
    <property type="match status" value="1"/>
</dbReference>
<evidence type="ECO:0000313" key="3">
    <source>
        <dbReference type="Proteomes" id="UP000054047"/>
    </source>
</evidence>
<dbReference type="Proteomes" id="UP000054047">
    <property type="component" value="Unassembled WGS sequence"/>
</dbReference>
<name>A0A0C2F4L3_9BILA</name>
<feature type="domain" description="CX" evidence="1">
    <location>
        <begin position="12"/>
        <end position="45"/>
    </location>
</feature>
<protein>
    <recommendedName>
        <fullName evidence="1">CX domain-containing protein</fullName>
    </recommendedName>
</protein>
<dbReference type="EMBL" id="KN785712">
    <property type="protein sequence ID" value="KIH43450.1"/>
    <property type="molecule type" value="Genomic_DNA"/>
</dbReference>
<gene>
    <name evidence="2" type="ORF">ANCDUO_26543</name>
</gene>